<dbReference type="AlphaFoldDB" id="A0A0L0FYM0"/>
<name>A0A0L0FYM0_9EUKA</name>
<evidence type="ECO:0000313" key="2">
    <source>
        <dbReference type="Proteomes" id="UP000054560"/>
    </source>
</evidence>
<evidence type="ECO:0000313" key="1">
    <source>
        <dbReference type="EMBL" id="KNC81646.1"/>
    </source>
</evidence>
<protein>
    <submittedName>
        <fullName evidence="1">Uncharacterized protein</fullName>
    </submittedName>
</protein>
<dbReference type="RefSeq" id="XP_014155548.1">
    <property type="nucleotide sequence ID" value="XM_014300073.1"/>
</dbReference>
<dbReference type="Proteomes" id="UP000054560">
    <property type="component" value="Unassembled WGS sequence"/>
</dbReference>
<reference evidence="1 2" key="1">
    <citation type="submission" date="2011-02" db="EMBL/GenBank/DDBJ databases">
        <title>The Genome Sequence of Sphaeroforma arctica JP610.</title>
        <authorList>
            <consortium name="The Broad Institute Genome Sequencing Platform"/>
            <person name="Russ C."/>
            <person name="Cuomo C."/>
            <person name="Young S.K."/>
            <person name="Zeng Q."/>
            <person name="Gargeya S."/>
            <person name="Alvarado L."/>
            <person name="Berlin A."/>
            <person name="Chapman S.B."/>
            <person name="Chen Z."/>
            <person name="Freedman E."/>
            <person name="Gellesch M."/>
            <person name="Goldberg J."/>
            <person name="Griggs A."/>
            <person name="Gujja S."/>
            <person name="Heilman E."/>
            <person name="Heiman D."/>
            <person name="Howarth C."/>
            <person name="Mehta T."/>
            <person name="Neiman D."/>
            <person name="Pearson M."/>
            <person name="Roberts A."/>
            <person name="Saif S."/>
            <person name="Shea T."/>
            <person name="Shenoy N."/>
            <person name="Sisk P."/>
            <person name="Stolte C."/>
            <person name="Sykes S."/>
            <person name="White J."/>
            <person name="Yandava C."/>
            <person name="Burger G."/>
            <person name="Gray M.W."/>
            <person name="Holland P.W.H."/>
            <person name="King N."/>
            <person name="Lang F.B.F."/>
            <person name="Roger A.J."/>
            <person name="Ruiz-Trillo I."/>
            <person name="Haas B."/>
            <person name="Nusbaum C."/>
            <person name="Birren B."/>
        </authorList>
    </citation>
    <scope>NUCLEOTIDE SEQUENCE [LARGE SCALE GENOMIC DNA]</scope>
    <source>
        <strain evidence="1 2">JP610</strain>
    </source>
</reference>
<gene>
    <name evidence="1" type="ORF">SARC_06033</name>
</gene>
<accession>A0A0L0FYM0</accession>
<sequence>MLQDSNTNKVRSDAKEFDSVQFAQSFEGPLLFIGITRNGRYNFVDVNDEDNSASAMDPYSFIGVGSNEIKTLEFCSCVDVIQATSLLEPI</sequence>
<keyword evidence="2" id="KW-1185">Reference proteome</keyword>
<dbReference type="EMBL" id="KQ242011">
    <property type="protein sequence ID" value="KNC81646.1"/>
    <property type="molecule type" value="Genomic_DNA"/>
</dbReference>
<organism evidence="1 2">
    <name type="scientific">Sphaeroforma arctica JP610</name>
    <dbReference type="NCBI Taxonomy" id="667725"/>
    <lineage>
        <taxon>Eukaryota</taxon>
        <taxon>Ichthyosporea</taxon>
        <taxon>Ichthyophonida</taxon>
        <taxon>Sphaeroforma</taxon>
    </lineage>
</organism>
<dbReference type="GeneID" id="25906537"/>
<proteinExistence type="predicted"/>